<dbReference type="AlphaFoldDB" id="A0AAX4IPM0"/>
<reference evidence="2" key="1">
    <citation type="journal article" date="2023" name="bioRxiv">
        <title>Complete genome of the Medicago anthracnose fungus, Colletotrichum destructivum, reveals a mini-chromosome-like region within a core chromosome.</title>
        <authorList>
            <person name="Lapalu N."/>
            <person name="Simon A."/>
            <person name="Lu A."/>
            <person name="Plaumann P.-L."/>
            <person name="Amselem J."/>
            <person name="Pigne S."/>
            <person name="Auger A."/>
            <person name="Koch C."/>
            <person name="Dallery J.-F."/>
            <person name="O'Connell R.J."/>
        </authorList>
    </citation>
    <scope>NUCLEOTIDE SEQUENCE [LARGE SCALE GENOMIC DNA]</scope>
    <source>
        <strain evidence="2">CBS 520.97</strain>
    </source>
</reference>
<dbReference type="GeneID" id="87946895"/>
<evidence type="ECO:0000313" key="1">
    <source>
        <dbReference type="EMBL" id="WQF85379.1"/>
    </source>
</evidence>
<organism evidence="1 2">
    <name type="scientific">Colletotrichum destructivum</name>
    <dbReference type="NCBI Taxonomy" id="34406"/>
    <lineage>
        <taxon>Eukaryota</taxon>
        <taxon>Fungi</taxon>
        <taxon>Dikarya</taxon>
        <taxon>Ascomycota</taxon>
        <taxon>Pezizomycotina</taxon>
        <taxon>Sordariomycetes</taxon>
        <taxon>Hypocreomycetidae</taxon>
        <taxon>Glomerellales</taxon>
        <taxon>Glomerellaceae</taxon>
        <taxon>Colletotrichum</taxon>
        <taxon>Colletotrichum destructivum species complex</taxon>
    </lineage>
</organism>
<dbReference type="RefSeq" id="XP_062782602.1">
    <property type="nucleotide sequence ID" value="XM_062926551.1"/>
</dbReference>
<name>A0AAX4IPM0_9PEZI</name>
<gene>
    <name evidence="1" type="ORF">CDEST_10393</name>
</gene>
<sequence>MEMEQPFLPTVNATIVQTAVDVAMAFEHFELPVAMMLLGISPYDLPNSVTTILKVLLDNYTKEKVQSTMSLTWFMFGADAERLLKIERWRDLHIRVENRMTLNIDDVRRRAEEGDTPTNAFAGLKL</sequence>
<keyword evidence="2" id="KW-1185">Reference proteome</keyword>
<dbReference type="Proteomes" id="UP001322277">
    <property type="component" value="Chromosome 6"/>
</dbReference>
<evidence type="ECO:0000313" key="2">
    <source>
        <dbReference type="Proteomes" id="UP001322277"/>
    </source>
</evidence>
<protein>
    <submittedName>
        <fullName evidence="1">Uncharacterized protein</fullName>
    </submittedName>
</protein>
<dbReference type="KEGG" id="cdet:87946895"/>
<accession>A0AAX4IPM0</accession>
<proteinExistence type="predicted"/>
<dbReference type="EMBL" id="CP137310">
    <property type="protein sequence ID" value="WQF85379.1"/>
    <property type="molecule type" value="Genomic_DNA"/>
</dbReference>